<name>A0A2J6XE23_9CHLR</name>
<accession>A0A2J6XE23</accession>
<proteinExistence type="predicted"/>
<sequence>VVTRSVPTNTLVGGVPAKSIRSLAG</sequence>
<reference evidence="1 2" key="1">
    <citation type="submission" date="2018-01" db="EMBL/GenBank/DDBJ databases">
        <title>Metagenomic assembled genomes from two thermal pools in the Uzon Caldera, Kamchatka, Russia.</title>
        <authorList>
            <person name="Wilkins L."/>
            <person name="Ettinger C."/>
        </authorList>
    </citation>
    <scope>NUCLEOTIDE SEQUENCE [LARGE SCALE GENOMIC DNA]</scope>
    <source>
        <strain evidence="1">ZAV-02</strain>
    </source>
</reference>
<protein>
    <submittedName>
        <fullName evidence="1">Acyltransferase</fullName>
    </submittedName>
</protein>
<dbReference type="Gene3D" id="2.160.10.10">
    <property type="entry name" value="Hexapeptide repeat proteins"/>
    <property type="match status" value="1"/>
</dbReference>
<evidence type="ECO:0000313" key="1">
    <source>
        <dbReference type="EMBL" id="PMP86175.1"/>
    </source>
</evidence>
<dbReference type="EMBL" id="PNIQ01000110">
    <property type="protein sequence ID" value="PMP86175.1"/>
    <property type="molecule type" value="Genomic_DNA"/>
</dbReference>
<evidence type="ECO:0000313" key="2">
    <source>
        <dbReference type="Proteomes" id="UP000243376"/>
    </source>
</evidence>
<dbReference type="AlphaFoldDB" id="A0A2J6XE23"/>
<organism evidence="1 2">
    <name type="scientific">Chloroflexus aggregans</name>
    <dbReference type="NCBI Taxonomy" id="152260"/>
    <lineage>
        <taxon>Bacteria</taxon>
        <taxon>Bacillati</taxon>
        <taxon>Chloroflexota</taxon>
        <taxon>Chloroflexia</taxon>
        <taxon>Chloroflexales</taxon>
        <taxon>Chloroflexineae</taxon>
        <taxon>Chloroflexaceae</taxon>
        <taxon>Chloroflexus</taxon>
    </lineage>
</organism>
<feature type="non-terminal residue" evidence="1">
    <location>
        <position position="1"/>
    </location>
</feature>
<dbReference type="InterPro" id="IPR011004">
    <property type="entry name" value="Trimer_LpxA-like_sf"/>
</dbReference>
<dbReference type="Proteomes" id="UP000243376">
    <property type="component" value="Unassembled WGS sequence"/>
</dbReference>
<dbReference type="SUPFAM" id="SSF51161">
    <property type="entry name" value="Trimeric LpxA-like enzymes"/>
    <property type="match status" value="1"/>
</dbReference>
<dbReference type="GO" id="GO:0016746">
    <property type="term" value="F:acyltransferase activity"/>
    <property type="evidence" value="ECO:0007669"/>
    <property type="project" value="UniProtKB-KW"/>
</dbReference>
<keyword evidence="1" id="KW-0808">Transferase</keyword>
<keyword evidence="1" id="KW-0012">Acyltransferase</keyword>
<comment type="caution">
    <text evidence="1">The sequence shown here is derived from an EMBL/GenBank/DDBJ whole genome shotgun (WGS) entry which is preliminary data.</text>
</comment>
<gene>
    <name evidence="1" type="ORF">C0184_01545</name>
</gene>